<dbReference type="InterPro" id="IPR001024">
    <property type="entry name" value="PLAT/LH2_dom"/>
</dbReference>
<sequence length="2608" mass="286994">MKKENKLNFFKIKWSSFSIFPGIAYNLPKFCANATWNPVAITFATSAIVGAIPYGIFIDTNNTIYIADRANSRVQIWLNNSATPTSTISGGLNTPYNLFVSDNGDIYVDNGYTNNRVDKWAFNSTSSVPTMYNCGPCFSLFIDINNMLYCSLYNANKVIAKSLNTNLNIWNTVAGTGTAGATSTTLNLPCDIFVDNNLNLYVADTANNRIQKFASGQLNGTTVPTGTITLSHPTGIILDFDGYLFILDQGNNRVIGSGPYGYRCIAACTGTYGSSSTQLYVSYSIRFDSYGNLFVGDLFNDRIQKFFLMTNGCNVTTSTTTMSSVTSMNSTQSVPLLTSTYGTNSTTVSSSTSLSYNLPKFSAYATWSSNGITLFNSATIGTYPYGLFVDANNTLYVCEYSQNIIQVSLENSTTPIRYISGGLSRPYTAFVTLNGDVYIDNGYAYNQVDKWTLNSTTSVLAMNVKGTCCGLFIDIYNTIYCSQCTVHQVVTKSLNSNSNMWIVVAGTDCSGSTSSTLYNPRGIFVDTDLNLYIADYTNNRIQLFISNRLDGITVVGTGASSTITLSNPSGVVLDADGYLFITDSGNQRVIGSGPNGYRCLVGCSQVAGSGSNQLNNPLTLSFDSHGNMFLTDTNNHRIQKFYLTTNIYSTTSNQPSFCPSTTWYTDAITFANSSTAGTSVFGVFVSINNTVYVDNKKTNKVVVWFEGSINPDKILSGSLSSPFDLFVTPLGDIYVDNGLNNGRVDKFSFNSNISTSAMSVPYACYGIFVDISNTLYCSTFTSNTVVKKWLNDSVLTSTTVAGTGTAGSTATTLNQPVGIFVDAKFNLYVADSVNCRIQMFPAGQLTGITVAGPSVSGTITLNYPNGITLDDNGYLFIADCNSHRIIGSGPYGFRCLFGCTTISGSTPSQLYHPTSLRLDSYGNIFVADRFNNRVQKFILASNSCSISYNQPTFCSNALWYSNASTFASSTTIGTLPYGIFINGINTVYVPNRVSNTILSWPQGSSTSTSNSYSNLSNPYSLFMSMTGDIYIDNGYLYGRVDKYIFNSSNRVTVMNVNGSCYGLFIDINNNLYCSLKNLHQVVKLLLNNGTTIPIIAAGNGSAGSPSNMLNSPQGIYVDSNLNLYIADSANNRIQFIQTGQLDGVTIIGNGSSGNITLNYPTGIVLDANGYLFIVDSYNHRIVASSSTGFRCIVGCSGGGSSASQLSFPQSLAFDSYGNMYVTDRNNSRVQQFAFQTSSCTIPTTTTTTTTSSSSSTSISTASITTSQGPYINETCYSPTVILIPGQSSLSSPISYRRSQDFFISSMIQFHCNGSLSTTKKWTIKNCSSTSCSFEIVLDENVMTTFSELCIPSRTLAYGVYQLTSTVTMIDSPNLKASSSVYVRITATGITANLVQLGTSMVTRGDQQDLLLDPGTFSVDPDEDTFDATKWKYTYYCRIYDLYNFPNIQGILLSIDDSRIDPYNPSCLSNRSGLIFGNLTLSPNSSLTVLGGSLQLNQMYQFMVYMENRKNSSIQATGYVLVTVEVTHPQLIAVGCVISSMCVPNLEFQLLNPTTQVALFTVCIGTCTNLESIKWNIYQGSDNSISSNSTQWTLFNNTILYENIWFFGTNTSNFTATDLLFLNNLQISLWRFEVVYTFLSAISTSALNFIINQPPANGSCSINPLNGTITSLFTIECSNWYDVDGIRDYSLYAWTTDISQRTIIAFSPEDSFQVQLPAGDNETSLLNLVVYVRDPVGSVTQVNISSVNVIADLAIINDLIDKITNLSSTITNNPIVQLLSSGNQNVVGQILISLSQGFNQMNSENLDKAISNGIPAATILVSSLGSQSLQQISIPLNESALINYNIQLNSLASVKDYLVTFITNLPITTSNSIILQSSSLVQLTQATNQLTRNTLMLVSNRCYELSAALYAMFEKISYEDAQSASNQLFQCASNLLNGVNGPLQGRTDVLDLDYSRANTMPTDYDTDLESAWSNTNLFGGGDETSIEKNRNLYHQKQLANQINSQVAQIISLLTSSLCIHLNIGQSSLMNTSQSFVSLETISIASLKDRLVKQVENTQFNIPSDFSLNTTSNSSISLRSRVDTLASFGNFQNTNLSRSISLSMIDQNGNEVSFQAHQNNPIQLIIPRDPNLIIPSMYLQKVTSINSTINNLLFNYHYINIISSLPISVHFEIRSLNKSLAYLFIYKFDQTPQLNSSIHIIDGWTLFCPFNLTNDDIYRYFIDNQQTPGHQSLIFGIRELNSTEMNNYCLNNSSINTSLPITDEPFSFTSNYELRIYTSGCYYLDDNNNWKSDGLIVGSLTNLYGTECLSTHLTTFAGGFIVLPAPINWSYVFANADFMKNKTVYLTMIFTSITYIVLLIYARFKDKKDFEKLGVTPLADNNKSDHYYYQILVFTGQRTNAGTDSKVYFVLSGDNDQTQIRLFSDPHRKIFQRGGINSFIIAVPKSLGLLNYIRIWHDNTGEGSSASWFLKYIIVRDLQTLDKFYFISQQWFAVEKDDGRLSSCSSLLSTAQMLFEMTLMKFDASQISGADAFLGPFCFTLFMLLVVFICLSLKRLNQEEIQEERDCRMRSQYFDPIENFPDRIDQLLEALNKIYIDQKIESSRLDKAGL</sequence>
<evidence type="ECO:0000256" key="2">
    <source>
        <dbReference type="ARBA" id="ARBA00007200"/>
    </source>
</evidence>
<dbReference type="Pfam" id="PF01477">
    <property type="entry name" value="PLAT"/>
    <property type="match status" value="1"/>
</dbReference>
<dbReference type="CDD" id="cd01752">
    <property type="entry name" value="PLAT_polycystin"/>
    <property type="match status" value="1"/>
</dbReference>
<feature type="repeat" description="NHL" evidence="8">
    <location>
        <begin position="517"/>
        <end position="547"/>
    </location>
</feature>
<dbReference type="EMBL" id="CAJNOG010000120">
    <property type="protein sequence ID" value="CAF0972189.1"/>
    <property type="molecule type" value="Genomic_DNA"/>
</dbReference>
<dbReference type="InterPro" id="IPR011042">
    <property type="entry name" value="6-blade_b-propeller_TolB-like"/>
</dbReference>
<dbReference type="Pfam" id="PF01436">
    <property type="entry name" value="NHL"/>
    <property type="match status" value="4"/>
</dbReference>
<feature type="repeat" description="NHL" evidence="8">
    <location>
        <begin position="1199"/>
        <end position="1235"/>
    </location>
</feature>
<evidence type="ECO:0000256" key="3">
    <source>
        <dbReference type="ARBA" id="ARBA00022692"/>
    </source>
</evidence>
<evidence type="ECO:0000256" key="7">
    <source>
        <dbReference type="PROSITE-ProRule" id="PRU00152"/>
    </source>
</evidence>
<feature type="transmembrane region" description="Helical" evidence="9">
    <location>
        <begin position="2531"/>
        <end position="2551"/>
    </location>
</feature>
<dbReference type="Gene3D" id="2.60.60.20">
    <property type="entry name" value="PLAT/LH2 domain"/>
    <property type="match status" value="1"/>
</dbReference>
<evidence type="ECO:0000256" key="5">
    <source>
        <dbReference type="ARBA" id="ARBA00022989"/>
    </source>
</evidence>
<dbReference type="Gene3D" id="2.120.10.30">
    <property type="entry name" value="TolB, C-terminal domain"/>
    <property type="match status" value="5"/>
</dbReference>
<dbReference type="InterPro" id="IPR001258">
    <property type="entry name" value="NHL_repeat"/>
</dbReference>
<dbReference type="InterPro" id="IPR036392">
    <property type="entry name" value="PLAT/LH2_dom_sf"/>
</dbReference>
<dbReference type="SMART" id="SM00308">
    <property type="entry name" value="LH2"/>
    <property type="match status" value="1"/>
</dbReference>
<comment type="caution">
    <text evidence="11">The sequence shown here is derived from an EMBL/GenBank/DDBJ whole genome shotgun (WGS) entry which is preliminary data.</text>
</comment>
<proteinExistence type="inferred from homology"/>
<feature type="transmembrane region" description="Helical" evidence="9">
    <location>
        <begin position="2342"/>
        <end position="2362"/>
    </location>
</feature>
<comment type="caution">
    <text evidence="7">Lacks conserved residue(s) required for the propagation of feature annotation.</text>
</comment>
<dbReference type="SUPFAM" id="SSF101898">
    <property type="entry name" value="NHL repeat"/>
    <property type="match status" value="4"/>
</dbReference>
<dbReference type="Gene3D" id="2.40.10.500">
    <property type="match status" value="1"/>
</dbReference>
<protein>
    <recommendedName>
        <fullName evidence="10">PLAT domain-containing protein</fullName>
    </recommendedName>
</protein>
<keyword evidence="3 9" id="KW-0812">Transmembrane</keyword>
<dbReference type="InterPro" id="IPR002859">
    <property type="entry name" value="PKD/REJ-like"/>
</dbReference>
<keyword evidence="4" id="KW-0677">Repeat</keyword>
<comment type="subcellular location">
    <subcellularLocation>
        <location evidence="1">Membrane</location>
    </subcellularLocation>
</comment>
<feature type="repeat" description="NHL" evidence="8">
    <location>
        <begin position="804"/>
        <end position="843"/>
    </location>
</feature>
<dbReference type="GO" id="GO:0006816">
    <property type="term" value="P:calcium ion transport"/>
    <property type="evidence" value="ECO:0007669"/>
    <property type="project" value="TreeGrafter"/>
</dbReference>
<dbReference type="PROSITE" id="PS51125">
    <property type="entry name" value="NHL"/>
    <property type="match status" value="5"/>
</dbReference>
<comment type="similarity">
    <text evidence="2">Belongs to the polycystin family.</text>
</comment>
<accession>A0A814EQ25</accession>
<evidence type="ECO:0000259" key="10">
    <source>
        <dbReference type="PROSITE" id="PS50095"/>
    </source>
</evidence>
<evidence type="ECO:0000256" key="4">
    <source>
        <dbReference type="ARBA" id="ARBA00022737"/>
    </source>
</evidence>
<gene>
    <name evidence="11" type="ORF">JYZ213_LOCUS14454</name>
</gene>
<name>A0A814EQ25_9BILA</name>
<dbReference type="GO" id="GO:0005261">
    <property type="term" value="F:monoatomic cation channel activity"/>
    <property type="evidence" value="ECO:0007669"/>
    <property type="project" value="TreeGrafter"/>
</dbReference>
<evidence type="ECO:0000256" key="1">
    <source>
        <dbReference type="ARBA" id="ARBA00004370"/>
    </source>
</evidence>
<dbReference type="Pfam" id="PF02010">
    <property type="entry name" value="REJ"/>
    <property type="match status" value="1"/>
</dbReference>
<dbReference type="FunFam" id="2.60.60.20:FF:000022">
    <property type="entry name" value="Uncharacterized protein"/>
    <property type="match status" value="1"/>
</dbReference>
<feature type="repeat" description="NHL" evidence="8">
    <location>
        <begin position="186"/>
        <end position="216"/>
    </location>
</feature>
<dbReference type="InterPro" id="IPR042060">
    <property type="entry name" value="PLAT_polycystin1"/>
</dbReference>
<dbReference type="SUPFAM" id="SSF49723">
    <property type="entry name" value="Lipase/lipooxygenase domain (PLAT/LH2 domain)"/>
    <property type="match status" value="1"/>
</dbReference>
<evidence type="ECO:0000256" key="8">
    <source>
        <dbReference type="PROSITE-ProRule" id="PRU00504"/>
    </source>
</evidence>
<dbReference type="PANTHER" id="PTHR46730:SF1">
    <property type="entry name" value="PLAT DOMAIN-CONTAINING PROTEIN"/>
    <property type="match status" value="1"/>
</dbReference>
<reference evidence="11" key="1">
    <citation type="submission" date="2021-02" db="EMBL/GenBank/DDBJ databases">
        <authorList>
            <person name="Nowell W R."/>
        </authorList>
    </citation>
    <scope>NUCLEOTIDE SEQUENCE</scope>
</reference>
<keyword evidence="5 9" id="KW-1133">Transmembrane helix</keyword>
<organism evidence="11 12">
    <name type="scientific">Adineta steineri</name>
    <dbReference type="NCBI Taxonomy" id="433720"/>
    <lineage>
        <taxon>Eukaryota</taxon>
        <taxon>Metazoa</taxon>
        <taxon>Spiralia</taxon>
        <taxon>Gnathifera</taxon>
        <taxon>Rotifera</taxon>
        <taxon>Eurotatoria</taxon>
        <taxon>Bdelloidea</taxon>
        <taxon>Adinetida</taxon>
        <taxon>Adinetidae</taxon>
        <taxon>Adineta</taxon>
    </lineage>
</organism>
<evidence type="ECO:0000313" key="12">
    <source>
        <dbReference type="Proteomes" id="UP000663845"/>
    </source>
</evidence>
<dbReference type="PROSITE" id="PS50095">
    <property type="entry name" value="PLAT"/>
    <property type="match status" value="1"/>
</dbReference>
<feature type="repeat" description="NHL" evidence="8">
    <location>
        <begin position="1109"/>
        <end position="1139"/>
    </location>
</feature>
<dbReference type="GO" id="GO:0005886">
    <property type="term" value="C:plasma membrane"/>
    <property type="evidence" value="ECO:0007669"/>
    <property type="project" value="TreeGrafter"/>
</dbReference>
<feature type="domain" description="PLAT" evidence="10">
    <location>
        <begin position="2385"/>
        <end position="2504"/>
    </location>
</feature>
<dbReference type="CDD" id="cd05819">
    <property type="entry name" value="NHL"/>
    <property type="match status" value="4"/>
</dbReference>
<keyword evidence="6 9" id="KW-0472">Membrane</keyword>
<dbReference type="PANTHER" id="PTHR46730">
    <property type="entry name" value="POLYCYSTIN-1"/>
    <property type="match status" value="1"/>
</dbReference>
<dbReference type="Proteomes" id="UP000663845">
    <property type="component" value="Unassembled WGS sequence"/>
</dbReference>
<evidence type="ECO:0000256" key="9">
    <source>
        <dbReference type="SAM" id="Phobius"/>
    </source>
</evidence>
<evidence type="ECO:0000313" key="11">
    <source>
        <dbReference type="EMBL" id="CAF0972189.1"/>
    </source>
</evidence>
<evidence type="ECO:0000256" key="6">
    <source>
        <dbReference type="ARBA" id="ARBA00023136"/>
    </source>
</evidence>